<evidence type="ECO:0000256" key="5">
    <source>
        <dbReference type="ARBA" id="ARBA00022643"/>
    </source>
</evidence>
<dbReference type="Gene3D" id="3.40.50.620">
    <property type="entry name" value="HUPs"/>
    <property type="match status" value="1"/>
</dbReference>
<dbReference type="GO" id="GO:0008531">
    <property type="term" value="F:riboflavin kinase activity"/>
    <property type="evidence" value="ECO:0007669"/>
    <property type="project" value="UniProtKB-UniRule"/>
</dbReference>
<dbReference type="SUPFAM" id="SSF82114">
    <property type="entry name" value="Riboflavin kinase-like"/>
    <property type="match status" value="1"/>
</dbReference>
<evidence type="ECO:0000256" key="15">
    <source>
        <dbReference type="PIRNR" id="PIRNR004491"/>
    </source>
</evidence>
<dbReference type="FunFam" id="3.40.50.620:FF:000021">
    <property type="entry name" value="Riboflavin biosynthesis protein"/>
    <property type="match status" value="1"/>
</dbReference>
<comment type="catalytic activity">
    <reaction evidence="14 15">
        <text>FMN + ATP + H(+) = FAD + diphosphate</text>
        <dbReference type="Rhea" id="RHEA:17237"/>
        <dbReference type="ChEBI" id="CHEBI:15378"/>
        <dbReference type="ChEBI" id="CHEBI:30616"/>
        <dbReference type="ChEBI" id="CHEBI:33019"/>
        <dbReference type="ChEBI" id="CHEBI:57692"/>
        <dbReference type="ChEBI" id="CHEBI:58210"/>
        <dbReference type="EC" id="2.7.7.2"/>
    </reaction>
</comment>
<comment type="catalytic activity">
    <reaction evidence="13 15">
        <text>riboflavin + ATP = FMN + ADP + H(+)</text>
        <dbReference type="Rhea" id="RHEA:14357"/>
        <dbReference type="ChEBI" id="CHEBI:15378"/>
        <dbReference type="ChEBI" id="CHEBI:30616"/>
        <dbReference type="ChEBI" id="CHEBI:57986"/>
        <dbReference type="ChEBI" id="CHEBI:58210"/>
        <dbReference type="ChEBI" id="CHEBI:456216"/>
        <dbReference type="EC" id="2.7.1.26"/>
    </reaction>
</comment>
<accession>A0A199XRD7</accession>
<dbReference type="GO" id="GO:0005524">
    <property type="term" value="F:ATP binding"/>
    <property type="evidence" value="ECO:0007669"/>
    <property type="project" value="UniProtKB-UniRule"/>
</dbReference>
<dbReference type="PIRSF" id="PIRSF004491">
    <property type="entry name" value="FAD_Synth"/>
    <property type="match status" value="1"/>
</dbReference>
<keyword evidence="18" id="KW-1185">Reference proteome</keyword>
<evidence type="ECO:0000256" key="4">
    <source>
        <dbReference type="ARBA" id="ARBA00022630"/>
    </source>
</evidence>
<dbReference type="UniPathway" id="UPA00276">
    <property type="reaction ID" value="UER00406"/>
</dbReference>
<evidence type="ECO:0000256" key="10">
    <source>
        <dbReference type="ARBA" id="ARBA00022827"/>
    </source>
</evidence>
<comment type="pathway">
    <text evidence="3 15">Cofactor biosynthesis; FMN biosynthesis; FMN from riboflavin (ATP route): step 1/1.</text>
</comment>
<dbReference type="InterPro" id="IPR014729">
    <property type="entry name" value="Rossmann-like_a/b/a_fold"/>
</dbReference>
<evidence type="ECO:0000256" key="2">
    <source>
        <dbReference type="ARBA" id="ARBA00004726"/>
    </source>
</evidence>
<dbReference type="GO" id="GO:0006747">
    <property type="term" value="P:FAD biosynthetic process"/>
    <property type="evidence" value="ECO:0007669"/>
    <property type="project" value="UniProtKB-UniRule"/>
</dbReference>
<dbReference type="SUPFAM" id="SSF52374">
    <property type="entry name" value="Nucleotidylyl transferase"/>
    <property type="match status" value="1"/>
</dbReference>
<reference evidence="17 18" key="1">
    <citation type="submission" date="2016-06" db="EMBL/GenBank/DDBJ databases">
        <title>Draft genome sequence of Flavobacterium succinicans strain DD5b.</title>
        <authorList>
            <person name="Poehlein A."/>
            <person name="Daniel R."/>
            <person name="Simeonova D.D."/>
        </authorList>
    </citation>
    <scope>NUCLEOTIDE SEQUENCE [LARGE SCALE GENOMIC DNA]</scope>
    <source>
        <strain evidence="17 18">DD5b</strain>
    </source>
</reference>
<evidence type="ECO:0000256" key="9">
    <source>
        <dbReference type="ARBA" id="ARBA00022777"/>
    </source>
</evidence>
<dbReference type="SMART" id="SM00904">
    <property type="entry name" value="Flavokinase"/>
    <property type="match status" value="1"/>
</dbReference>
<dbReference type="Gene3D" id="2.40.30.30">
    <property type="entry name" value="Riboflavin kinase-like"/>
    <property type="match status" value="1"/>
</dbReference>
<dbReference type="GO" id="GO:0003919">
    <property type="term" value="F:FMN adenylyltransferase activity"/>
    <property type="evidence" value="ECO:0007669"/>
    <property type="project" value="UniProtKB-UniRule"/>
</dbReference>
<sequence>MKIFHSISEFVATKKTILTLGTFDGVHFGHKTILNKVTQSTLNGAYESVVLTFFPHPRMVLQEKSDIKLLNTIAEKIELLEQLGIENLVIHPFDTTFSKLTAEEFVRDILVHRFNIQKIIIGYDHRFGRNRTADINDLIMYGKSYGFEVEQITAQEINAISVSSTKIRNAIMEGEITLANTYLGYPYPISGKVIRGKQLGRTIGFPTANIDIAEDFKLIPKNGVYVVKSLIDNQTVYGMMNIGFNPTVGGEKQSIEVHFLDFDKDVYHQELKISILHRLRWEHKFQNIDFLKAQLAQDESNSRDFIAAYNLHSKS</sequence>
<dbReference type="Pfam" id="PF01687">
    <property type="entry name" value="Flavokinase"/>
    <property type="match status" value="1"/>
</dbReference>
<evidence type="ECO:0000256" key="12">
    <source>
        <dbReference type="ARBA" id="ARBA00023268"/>
    </source>
</evidence>
<dbReference type="InterPro" id="IPR015865">
    <property type="entry name" value="Riboflavin_kinase_bac/euk"/>
</dbReference>
<dbReference type="InterPro" id="IPR023468">
    <property type="entry name" value="Riboflavin_kinase"/>
</dbReference>
<dbReference type="InterPro" id="IPR015864">
    <property type="entry name" value="FAD_synthase"/>
</dbReference>
<evidence type="ECO:0000256" key="3">
    <source>
        <dbReference type="ARBA" id="ARBA00005201"/>
    </source>
</evidence>
<evidence type="ECO:0000313" key="17">
    <source>
        <dbReference type="EMBL" id="OAZ03811.1"/>
    </source>
</evidence>
<dbReference type="InterPro" id="IPR002606">
    <property type="entry name" value="Riboflavin_kinase_bac"/>
</dbReference>
<dbReference type="Pfam" id="PF06574">
    <property type="entry name" value="FAD_syn"/>
    <property type="match status" value="1"/>
</dbReference>
<evidence type="ECO:0000256" key="14">
    <source>
        <dbReference type="ARBA" id="ARBA00049494"/>
    </source>
</evidence>
<keyword evidence="9 15" id="KW-0418">Kinase</keyword>
<dbReference type="NCBIfam" id="TIGR00083">
    <property type="entry name" value="ribF"/>
    <property type="match status" value="1"/>
</dbReference>
<evidence type="ECO:0000256" key="7">
    <source>
        <dbReference type="ARBA" id="ARBA00022695"/>
    </source>
</evidence>
<dbReference type="CDD" id="cd02064">
    <property type="entry name" value="FAD_synthetase_N"/>
    <property type="match status" value="1"/>
</dbReference>
<keyword evidence="10 15" id="KW-0274">FAD</keyword>
<keyword evidence="6 15" id="KW-0808">Transferase</keyword>
<dbReference type="InterPro" id="IPR023465">
    <property type="entry name" value="Riboflavin_kinase_dom_sf"/>
</dbReference>
<name>A0A199XRD7_9FLAO</name>
<keyword evidence="11 15" id="KW-0067">ATP-binding</keyword>
<evidence type="ECO:0000256" key="1">
    <source>
        <dbReference type="ARBA" id="ARBA00002121"/>
    </source>
</evidence>
<keyword evidence="8 15" id="KW-0547">Nucleotide-binding</keyword>
<feature type="domain" description="Riboflavin kinase" evidence="16">
    <location>
        <begin position="182"/>
        <end position="307"/>
    </location>
</feature>
<dbReference type="EMBL" id="JMTM01000046">
    <property type="protein sequence ID" value="OAZ03811.1"/>
    <property type="molecule type" value="Genomic_DNA"/>
</dbReference>
<dbReference type="GO" id="GO:0009398">
    <property type="term" value="P:FMN biosynthetic process"/>
    <property type="evidence" value="ECO:0007669"/>
    <property type="project" value="UniProtKB-UniRule"/>
</dbReference>
<evidence type="ECO:0000259" key="16">
    <source>
        <dbReference type="SMART" id="SM00904"/>
    </source>
</evidence>
<dbReference type="RefSeq" id="WP_064715319.1">
    <property type="nucleotide sequence ID" value="NZ_JMTM01000046.1"/>
</dbReference>
<dbReference type="OrthoDB" id="9803667at2"/>
<dbReference type="UniPathway" id="UPA00277">
    <property type="reaction ID" value="UER00407"/>
</dbReference>
<dbReference type="PATRIC" id="fig|29536.5.peg.1574"/>
<evidence type="ECO:0000313" key="18">
    <source>
        <dbReference type="Proteomes" id="UP000093807"/>
    </source>
</evidence>
<comment type="pathway">
    <text evidence="2 15">Cofactor biosynthesis; FAD biosynthesis; FAD from FMN: step 1/1.</text>
</comment>
<evidence type="ECO:0000256" key="11">
    <source>
        <dbReference type="ARBA" id="ARBA00022840"/>
    </source>
</evidence>
<keyword evidence="7 15" id="KW-0548">Nucleotidyltransferase</keyword>
<dbReference type="AlphaFoldDB" id="A0A199XRD7"/>
<keyword evidence="5 15" id="KW-0288">FMN</keyword>
<dbReference type="Proteomes" id="UP000093807">
    <property type="component" value="Unassembled WGS sequence"/>
</dbReference>
<comment type="similarity">
    <text evidence="15">Belongs to the ribF family.</text>
</comment>
<proteinExistence type="inferred from homology"/>
<evidence type="ECO:0000256" key="13">
    <source>
        <dbReference type="ARBA" id="ARBA00047880"/>
    </source>
</evidence>
<dbReference type="GO" id="GO:0009231">
    <property type="term" value="P:riboflavin biosynthetic process"/>
    <property type="evidence" value="ECO:0007669"/>
    <property type="project" value="InterPro"/>
</dbReference>
<dbReference type="NCBIfam" id="NF004160">
    <property type="entry name" value="PRK05627.1-3"/>
    <property type="match status" value="1"/>
</dbReference>
<dbReference type="PANTHER" id="PTHR22749:SF6">
    <property type="entry name" value="RIBOFLAVIN KINASE"/>
    <property type="match status" value="1"/>
</dbReference>
<dbReference type="EC" id="2.7.1.26" evidence="15"/>
<gene>
    <name evidence="17" type="primary">ribF</name>
    <name evidence="17" type="ORF">FLB_14980</name>
</gene>
<comment type="caution">
    <text evidence="17">The sequence shown here is derived from an EMBL/GenBank/DDBJ whole genome shotgun (WGS) entry which is preliminary data.</text>
</comment>
<evidence type="ECO:0000256" key="8">
    <source>
        <dbReference type="ARBA" id="ARBA00022741"/>
    </source>
</evidence>
<keyword evidence="4 15" id="KW-0285">Flavoprotein</keyword>
<evidence type="ECO:0000256" key="6">
    <source>
        <dbReference type="ARBA" id="ARBA00022679"/>
    </source>
</evidence>
<keyword evidence="12" id="KW-0511">Multifunctional enzyme</keyword>
<dbReference type="PANTHER" id="PTHR22749">
    <property type="entry name" value="RIBOFLAVIN KINASE/FMN ADENYLYLTRANSFERASE"/>
    <property type="match status" value="1"/>
</dbReference>
<organism evidence="17 18">
    <name type="scientific">Flavobacterium succinicans</name>
    <dbReference type="NCBI Taxonomy" id="29536"/>
    <lineage>
        <taxon>Bacteria</taxon>
        <taxon>Pseudomonadati</taxon>
        <taxon>Bacteroidota</taxon>
        <taxon>Flavobacteriia</taxon>
        <taxon>Flavobacteriales</taxon>
        <taxon>Flavobacteriaceae</taxon>
        <taxon>Flavobacterium</taxon>
    </lineage>
</organism>
<protein>
    <recommendedName>
        <fullName evidence="15">Riboflavin biosynthesis protein</fullName>
    </recommendedName>
    <domain>
        <recommendedName>
            <fullName evidence="15">Riboflavin kinase</fullName>
            <ecNumber evidence="15">2.7.1.26</ecNumber>
        </recommendedName>
        <alternativeName>
            <fullName evidence="15">Flavokinase</fullName>
        </alternativeName>
    </domain>
    <domain>
        <recommendedName>
            <fullName evidence="15">FMN adenylyltransferase</fullName>
            <ecNumber evidence="15">2.7.7.2</ecNumber>
        </recommendedName>
        <alternativeName>
            <fullName evidence="15">FAD pyrophosphorylase</fullName>
        </alternativeName>
        <alternativeName>
            <fullName evidence="15">FAD synthase</fullName>
        </alternativeName>
    </domain>
</protein>
<dbReference type="EC" id="2.7.7.2" evidence="15"/>
<comment type="function">
    <text evidence="1">Catalyzes the phosphorylation of riboflavin to FMN followed by the adenylation of FMN to FAD.</text>
</comment>
<dbReference type="NCBIfam" id="NF004162">
    <property type="entry name" value="PRK05627.1-5"/>
    <property type="match status" value="1"/>
</dbReference>